<evidence type="ECO:0000313" key="2">
    <source>
        <dbReference type="EMBL" id="NMC61939.1"/>
    </source>
</evidence>
<keyword evidence="1" id="KW-1133">Transmembrane helix</keyword>
<sequence length="105" mass="11986">MSISLDYQLVYNRKGSLVVPIYWQIAAALLLLVSLSLRIWVKIETTDAGYKLARERETTIALDMERRELELQLSVLMRPDNLAQEAQKRLGLGALKPGQARKVEF</sequence>
<feature type="transmembrane region" description="Helical" evidence="1">
    <location>
        <begin position="20"/>
        <end position="41"/>
    </location>
</feature>
<dbReference type="Proteomes" id="UP000524246">
    <property type="component" value="Unassembled WGS sequence"/>
</dbReference>
<reference evidence="2 3" key="1">
    <citation type="journal article" date="2020" name="Biotechnol. Biofuels">
        <title>New insights from the biogas microbiome by comprehensive genome-resolved metagenomics of nearly 1600 species originating from multiple anaerobic digesters.</title>
        <authorList>
            <person name="Campanaro S."/>
            <person name="Treu L."/>
            <person name="Rodriguez-R L.M."/>
            <person name="Kovalovszki A."/>
            <person name="Ziels R.M."/>
            <person name="Maus I."/>
            <person name="Zhu X."/>
            <person name="Kougias P.G."/>
            <person name="Basile A."/>
            <person name="Luo G."/>
            <person name="Schluter A."/>
            <person name="Konstantinidis K.T."/>
            <person name="Angelidaki I."/>
        </authorList>
    </citation>
    <scope>NUCLEOTIDE SEQUENCE [LARGE SCALE GENOMIC DNA]</scope>
    <source>
        <strain evidence="2">AS27yjCOA_65</strain>
    </source>
</reference>
<protein>
    <recommendedName>
        <fullName evidence="4">Cell division protein FtsL</fullName>
    </recommendedName>
</protein>
<dbReference type="EMBL" id="JAAZON010000086">
    <property type="protein sequence ID" value="NMC61939.1"/>
    <property type="molecule type" value="Genomic_DNA"/>
</dbReference>
<gene>
    <name evidence="2" type="ORF">GYA55_02095</name>
</gene>
<proteinExistence type="predicted"/>
<evidence type="ECO:0008006" key="4">
    <source>
        <dbReference type="Google" id="ProtNLM"/>
    </source>
</evidence>
<evidence type="ECO:0000256" key="1">
    <source>
        <dbReference type="SAM" id="Phobius"/>
    </source>
</evidence>
<comment type="caution">
    <text evidence="2">The sequence shown here is derived from an EMBL/GenBank/DDBJ whole genome shotgun (WGS) entry which is preliminary data.</text>
</comment>
<evidence type="ECO:0000313" key="3">
    <source>
        <dbReference type="Proteomes" id="UP000524246"/>
    </source>
</evidence>
<organism evidence="2 3">
    <name type="scientific">SAR324 cluster bacterium</name>
    <dbReference type="NCBI Taxonomy" id="2024889"/>
    <lineage>
        <taxon>Bacteria</taxon>
        <taxon>Deltaproteobacteria</taxon>
        <taxon>SAR324 cluster</taxon>
    </lineage>
</organism>
<name>A0A7X9FPP2_9DELT</name>
<keyword evidence="1" id="KW-0472">Membrane</keyword>
<keyword evidence="1" id="KW-0812">Transmembrane</keyword>
<dbReference type="AlphaFoldDB" id="A0A7X9FPP2"/>
<accession>A0A7X9FPP2</accession>